<evidence type="ECO:0000313" key="2">
    <source>
        <dbReference type="EMBL" id="GAA5088501.1"/>
    </source>
</evidence>
<sequence>MGKTAEAIAEGVSIASAAARLAIRNRILVETIAHDEQFDIVAFTPFARETLIALADEQDEAAAMVKRQRKKAWGKFTDPDGTHDYRDRDTRNLRRRGRQYAGVAQALRRMADDPHVVRSLIEQARDAAWGDVEANLQRRLRVEGMRPDLDPDYERMRAARMQSIRLVDIPRLAAHKRHRDESDTDAAPDAVPATPSPRISGVDVSELDS</sequence>
<comment type="caution">
    <text evidence="2">The sequence shown here is derived from an EMBL/GenBank/DDBJ whole genome shotgun (WGS) entry which is preliminary data.</text>
</comment>
<dbReference type="RefSeq" id="WP_194412920.1">
    <property type="nucleotide sequence ID" value="NZ_BAABKZ010000001.1"/>
</dbReference>
<evidence type="ECO:0000313" key="3">
    <source>
        <dbReference type="Proteomes" id="UP001501407"/>
    </source>
</evidence>
<accession>A0ABP9M0I1</accession>
<dbReference type="Proteomes" id="UP001501407">
    <property type="component" value="Unassembled WGS sequence"/>
</dbReference>
<evidence type="ECO:0000256" key="1">
    <source>
        <dbReference type="SAM" id="MobiDB-lite"/>
    </source>
</evidence>
<keyword evidence="3" id="KW-1185">Reference proteome</keyword>
<proteinExistence type="predicted"/>
<feature type="compositionally biased region" description="Low complexity" evidence="1">
    <location>
        <begin position="185"/>
        <end position="197"/>
    </location>
</feature>
<feature type="region of interest" description="Disordered" evidence="1">
    <location>
        <begin position="171"/>
        <end position="209"/>
    </location>
</feature>
<gene>
    <name evidence="2" type="ORF">GCM10025760_10980</name>
</gene>
<evidence type="ECO:0008006" key="4">
    <source>
        <dbReference type="Google" id="ProtNLM"/>
    </source>
</evidence>
<name>A0ABP9M0I1_9MICO</name>
<reference evidence="3" key="1">
    <citation type="journal article" date="2019" name="Int. J. Syst. Evol. Microbiol.">
        <title>The Global Catalogue of Microorganisms (GCM) 10K type strain sequencing project: providing services to taxonomists for standard genome sequencing and annotation.</title>
        <authorList>
            <consortium name="The Broad Institute Genomics Platform"/>
            <consortium name="The Broad Institute Genome Sequencing Center for Infectious Disease"/>
            <person name="Wu L."/>
            <person name="Ma J."/>
        </authorList>
    </citation>
    <scope>NUCLEOTIDE SEQUENCE [LARGE SCALE GENOMIC DNA]</scope>
    <source>
        <strain evidence="3">JCM 18959</strain>
    </source>
</reference>
<organism evidence="2 3">
    <name type="scientific">Microbacterium yannicii</name>
    <dbReference type="NCBI Taxonomy" id="671622"/>
    <lineage>
        <taxon>Bacteria</taxon>
        <taxon>Bacillati</taxon>
        <taxon>Actinomycetota</taxon>
        <taxon>Actinomycetes</taxon>
        <taxon>Micrococcales</taxon>
        <taxon>Microbacteriaceae</taxon>
        <taxon>Microbacterium</taxon>
    </lineage>
</organism>
<dbReference type="EMBL" id="BAABKZ010000001">
    <property type="protein sequence ID" value="GAA5088501.1"/>
    <property type="molecule type" value="Genomic_DNA"/>
</dbReference>
<protein>
    <recommendedName>
        <fullName evidence="4">Asparagine synthase</fullName>
    </recommendedName>
</protein>